<dbReference type="GO" id="GO:0051260">
    <property type="term" value="P:protein homooligomerization"/>
    <property type="evidence" value="ECO:0007669"/>
    <property type="project" value="InterPro"/>
</dbReference>
<dbReference type="InterPro" id="IPR000210">
    <property type="entry name" value="BTB/POZ_dom"/>
</dbReference>
<dbReference type="PROSITE" id="PS50097">
    <property type="entry name" value="BTB"/>
    <property type="match status" value="1"/>
</dbReference>
<dbReference type="EMBL" id="PDUG01000002">
    <property type="protein sequence ID" value="PIC49226.1"/>
    <property type="molecule type" value="Genomic_DNA"/>
</dbReference>
<gene>
    <name evidence="2" type="primary">Cnig_chr_II.g7899</name>
    <name evidence="2" type="ORF">B9Z55_007899</name>
</gene>
<name>A0A2G5VCE6_9PELO</name>
<dbReference type="STRING" id="1611254.A0A2G5VCE6"/>
<keyword evidence="3" id="KW-1185">Reference proteome</keyword>
<sequence length="220" mass="25393">MTTTVKLNVGGTIFQTTQTTLTKFDGFFRTMFETPIPVPRDASETIFIDRDPTHFRLILNFMRDGHVNLQKYSEDVSEIQKEAEYYLLNGLVELCERIQSENQKPVEIKELKDDRDEMNAILGLKKEAFVVIYTDQEGVFDYRQAILNLISKYEKSVDFYTGIHETCPNFEFFPNFSAPHKRGPGWNRTAFKVVKKSSPFLGTFLNLGNLESVLRNLIPS</sequence>
<evidence type="ECO:0000313" key="3">
    <source>
        <dbReference type="Proteomes" id="UP000230233"/>
    </source>
</evidence>
<feature type="domain" description="BTB" evidence="1">
    <location>
        <begin position="3"/>
        <end position="71"/>
    </location>
</feature>
<dbReference type="CDD" id="cd18316">
    <property type="entry name" value="BTB_POZ_KCTD-like"/>
    <property type="match status" value="1"/>
</dbReference>
<accession>A0A2G5VCE6</accession>
<dbReference type="SMART" id="SM00225">
    <property type="entry name" value="BTB"/>
    <property type="match status" value="1"/>
</dbReference>
<dbReference type="InterPro" id="IPR011333">
    <property type="entry name" value="SKP1/BTB/POZ_sf"/>
</dbReference>
<dbReference type="InterPro" id="IPR045068">
    <property type="entry name" value="BACURD1-3"/>
</dbReference>
<dbReference type="AlphaFoldDB" id="A0A2G5VCE6"/>
<protein>
    <recommendedName>
        <fullName evidence="1">BTB domain-containing protein</fullName>
    </recommendedName>
</protein>
<dbReference type="PANTHER" id="PTHR11145:SF19">
    <property type="entry name" value="BTB DOMAIN-CONTAINING PROTEIN-RELATED"/>
    <property type="match status" value="1"/>
</dbReference>
<dbReference type="OrthoDB" id="2414723at2759"/>
<dbReference type="Pfam" id="PF02214">
    <property type="entry name" value="BTB_2"/>
    <property type="match status" value="1"/>
</dbReference>
<dbReference type="Proteomes" id="UP000230233">
    <property type="component" value="Chromosome II"/>
</dbReference>
<dbReference type="PANTHER" id="PTHR11145">
    <property type="entry name" value="BTB/POZ DOMAIN-CONTAINING ADAPTER FOR CUL3-MEDIATED RHOA DEGRADATION PROTEIN FAMILY MEMBER"/>
    <property type="match status" value="1"/>
</dbReference>
<dbReference type="InterPro" id="IPR003131">
    <property type="entry name" value="T1-type_BTB"/>
</dbReference>
<dbReference type="Gene3D" id="3.30.710.10">
    <property type="entry name" value="Potassium Channel Kv1.1, Chain A"/>
    <property type="match status" value="1"/>
</dbReference>
<proteinExistence type="predicted"/>
<organism evidence="2 3">
    <name type="scientific">Caenorhabditis nigoni</name>
    <dbReference type="NCBI Taxonomy" id="1611254"/>
    <lineage>
        <taxon>Eukaryota</taxon>
        <taxon>Metazoa</taxon>
        <taxon>Ecdysozoa</taxon>
        <taxon>Nematoda</taxon>
        <taxon>Chromadorea</taxon>
        <taxon>Rhabditida</taxon>
        <taxon>Rhabditina</taxon>
        <taxon>Rhabditomorpha</taxon>
        <taxon>Rhabditoidea</taxon>
        <taxon>Rhabditidae</taxon>
        <taxon>Peloderinae</taxon>
        <taxon>Caenorhabditis</taxon>
    </lineage>
</organism>
<comment type="caution">
    <text evidence="2">The sequence shown here is derived from an EMBL/GenBank/DDBJ whole genome shotgun (WGS) entry which is preliminary data.</text>
</comment>
<evidence type="ECO:0000259" key="1">
    <source>
        <dbReference type="PROSITE" id="PS50097"/>
    </source>
</evidence>
<dbReference type="SUPFAM" id="SSF54695">
    <property type="entry name" value="POZ domain"/>
    <property type="match status" value="1"/>
</dbReference>
<reference evidence="3" key="1">
    <citation type="submission" date="2017-10" db="EMBL/GenBank/DDBJ databases">
        <title>Rapid genome shrinkage in a self-fertile nematode reveals novel sperm competition proteins.</title>
        <authorList>
            <person name="Yin D."/>
            <person name="Schwarz E.M."/>
            <person name="Thomas C.G."/>
            <person name="Felde R.L."/>
            <person name="Korf I.F."/>
            <person name="Cutter A.D."/>
            <person name="Schartner C.M."/>
            <person name="Ralston E.J."/>
            <person name="Meyer B.J."/>
            <person name="Haag E.S."/>
        </authorList>
    </citation>
    <scope>NUCLEOTIDE SEQUENCE [LARGE SCALE GENOMIC DNA]</scope>
    <source>
        <strain evidence="3">JU1422</strain>
    </source>
</reference>
<evidence type="ECO:0000313" key="2">
    <source>
        <dbReference type="EMBL" id="PIC49226.1"/>
    </source>
</evidence>